<reference evidence="2" key="2">
    <citation type="submission" date="2015-06" db="UniProtKB">
        <authorList>
            <consortium name="EnsemblMetazoa"/>
        </authorList>
    </citation>
    <scope>IDENTIFICATION</scope>
</reference>
<evidence type="ECO:0000256" key="1">
    <source>
        <dbReference type="SAM" id="MobiDB-lite"/>
    </source>
</evidence>
<keyword evidence="3" id="KW-1185">Reference proteome</keyword>
<reference evidence="3" key="1">
    <citation type="submission" date="2011-08" db="EMBL/GenBank/DDBJ databases">
        <authorList>
            <person name="Rombauts S."/>
        </authorList>
    </citation>
    <scope>NUCLEOTIDE SEQUENCE</scope>
    <source>
        <strain evidence="3">London</strain>
    </source>
</reference>
<sequence length="205" mass="23684">MAPKKNKQFYAYYFSTKDGPENRNKKYHIDSLEDITLYDGDQPLKLARIQVRNKPWTVKSDDTNERWNLCYTCKNITREPSVVEFHEKSPLALLPAGIEINVTDSTIGTTTFLEHIVEKLPDQQPSMLQREKVSSENQSSATPNIVPDEADHAESSMQMIPQYSLRIRQLTLAPQKLVPMFFNQSHQLAQPKKLLLIRFHKVSVR</sequence>
<dbReference type="EMBL" id="CAEY01002029">
    <property type="status" value="NOT_ANNOTATED_CDS"/>
    <property type="molecule type" value="Genomic_DNA"/>
</dbReference>
<accession>T1KDX1</accession>
<evidence type="ECO:0000313" key="3">
    <source>
        <dbReference type="Proteomes" id="UP000015104"/>
    </source>
</evidence>
<name>T1KDX1_TETUR</name>
<proteinExistence type="predicted"/>
<dbReference type="EnsemblMetazoa" id="tetur09g04520.1">
    <property type="protein sequence ID" value="tetur09g04520.1"/>
    <property type="gene ID" value="tetur09g04520"/>
</dbReference>
<protein>
    <submittedName>
        <fullName evidence="2">Uncharacterized protein</fullName>
    </submittedName>
</protein>
<dbReference type="HOGENOM" id="CLU_1339095_0_0_1"/>
<dbReference type="Proteomes" id="UP000015104">
    <property type="component" value="Unassembled WGS sequence"/>
</dbReference>
<organism evidence="2 3">
    <name type="scientific">Tetranychus urticae</name>
    <name type="common">Two-spotted spider mite</name>
    <dbReference type="NCBI Taxonomy" id="32264"/>
    <lineage>
        <taxon>Eukaryota</taxon>
        <taxon>Metazoa</taxon>
        <taxon>Ecdysozoa</taxon>
        <taxon>Arthropoda</taxon>
        <taxon>Chelicerata</taxon>
        <taxon>Arachnida</taxon>
        <taxon>Acari</taxon>
        <taxon>Acariformes</taxon>
        <taxon>Trombidiformes</taxon>
        <taxon>Prostigmata</taxon>
        <taxon>Eleutherengona</taxon>
        <taxon>Raphignathae</taxon>
        <taxon>Tetranychoidea</taxon>
        <taxon>Tetranychidae</taxon>
        <taxon>Tetranychus</taxon>
    </lineage>
</organism>
<dbReference type="AlphaFoldDB" id="T1KDX1"/>
<evidence type="ECO:0000313" key="2">
    <source>
        <dbReference type="EnsemblMetazoa" id="tetur09g04520.1"/>
    </source>
</evidence>
<feature type="region of interest" description="Disordered" evidence="1">
    <location>
        <begin position="124"/>
        <end position="148"/>
    </location>
</feature>